<dbReference type="PANTHER" id="PTHR43377">
    <property type="entry name" value="BILIVERDIN REDUCTASE A"/>
    <property type="match status" value="1"/>
</dbReference>
<evidence type="ECO:0000259" key="2">
    <source>
        <dbReference type="Pfam" id="PF01408"/>
    </source>
</evidence>
<dbReference type="InterPro" id="IPR051450">
    <property type="entry name" value="Gfo/Idh/MocA_Oxidoreductases"/>
</dbReference>
<protein>
    <submittedName>
        <fullName evidence="4">Gfo/Idh/MocA family oxidoreductase</fullName>
    </submittedName>
</protein>
<dbReference type="PANTHER" id="PTHR43377:SF1">
    <property type="entry name" value="BILIVERDIN REDUCTASE A"/>
    <property type="match status" value="1"/>
</dbReference>
<evidence type="ECO:0000313" key="4">
    <source>
        <dbReference type="EMBL" id="WSE32215.1"/>
    </source>
</evidence>
<dbReference type="Gene3D" id="3.40.50.720">
    <property type="entry name" value="NAD(P)-binding Rossmann-like Domain"/>
    <property type="match status" value="1"/>
</dbReference>
<dbReference type="EMBL" id="CP142149">
    <property type="protein sequence ID" value="WSE32215.1"/>
    <property type="molecule type" value="Genomic_DNA"/>
</dbReference>
<evidence type="ECO:0000256" key="1">
    <source>
        <dbReference type="SAM" id="MobiDB-lite"/>
    </source>
</evidence>
<reference evidence="4 5" key="1">
    <citation type="journal article" date="2015" name="Int. J. Syst. Evol. Microbiol.">
        <title>Amycolatopsis rhabdoformis sp. nov., an actinomycete isolated from a tropical forest soil.</title>
        <authorList>
            <person name="Souza W.R."/>
            <person name="Silva R.E."/>
            <person name="Goodfellow M."/>
            <person name="Busarakam K."/>
            <person name="Figueiro F.S."/>
            <person name="Ferreira D."/>
            <person name="Rodrigues-Filho E."/>
            <person name="Moraes L.A.B."/>
            <person name="Zucchi T.D."/>
        </authorList>
    </citation>
    <scope>NUCLEOTIDE SEQUENCE [LARGE SCALE GENOMIC DNA]</scope>
    <source>
        <strain evidence="4 5">NCIMB 14900</strain>
    </source>
</reference>
<name>A0ABZ1IFH7_9PSEU</name>
<accession>A0ABZ1IFH7</accession>
<dbReference type="Pfam" id="PF22725">
    <property type="entry name" value="GFO_IDH_MocA_C3"/>
    <property type="match status" value="1"/>
</dbReference>
<dbReference type="InterPro" id="IPR000683">
    <property type="entry name" value="Gfo/Idh/MocA-like_OxRdtase_N"/>
</dbReference>
<proteinExistence type="predicted"/>
<dbReference type="Proteomes" id="UP001330812">
    <property type="component" value="Chromosome"/>
</dbReference>
<organism evidence="4 5">
    <name type="scientific">Amycolatopsis rhabdoformis</name>
    <dbReference type="NCBI Taxonomy" id="1448059"/>
    <lineage>
        <taxon>Bacteria</taxon>
        <taxon>Bacillati</taxon>
        <taxon>Actinomycetota</taxon>
        <taxon>Actinomycetes</taxon>
        <taxon>Pseudonocardiales</taxon>
        <taxon>Pseudonocardiaceae</taxon>
        <taxon>Amycolatopsis</taxon>
    </lineage>
</organism>
<feature type="region of interest" description="Disordered" evidence="1">
    <location>
        <begin position="263"/>
        <end position="294"/>
    </location>
</feature>
<dbReference type="SUPFAM" id="SSF55347">
    <property type="entry name" value="Glyceraldehyde-3-phosphate dehydrogenase-like, C-terminal domain"/>
    <property type="match status" value="1"/>
</dbReference>
<dbReference type="InterPro" id="IPR055170">
    <property type="entry name" value="GFO_IDH_MocA-like_dom"/>
</dbReference>
<feature type="domain" description="Gfo/Idh/MocA-like oxidoreductase N-terminal" evidence="2">
    <location>
        <begin position="7"/>
        <end position="121"/>
    </location>
</feature>
<dbReference type="Pfam" id="PF01408">
    <property type="entry name" value="GFO_IDH_MocA"/>
    <property type="match status" value="1"/>
</dbReference>
<dbReference type="RefSeq" id="WP_326835023.1">
    <property type="nucleotide sequence ID" value="NZ_CP142149.1"/>
</dbReference>
<evidence type="ECO:0000259" key="3">
    <source>
        <dbReference type="Pfam" id="PF22725"/>
    </source>
</evidence>
<feature type="compositionally biased region" description="Low complexity" evidence="1">
    <location>
        <begin position="268"/>
        <end position="277"/>
    </location>
</feature>
<dbReference type="SUPFAM" id="SSF51735">
    <property type="entry name" value="NAD(P)-binding Rossmann-fold domains"/>
    <property type="match status" value="1"/>
</dbReference>
<keyword evidence="5" id="KW-1185">Reference proteome</keyword>
<sequence length="294" mass="30042">MTGHGLGIVGWGAAGRLMAEAVGRTSRFHLAGVADADPAARERAARETGGPTFANAEELAAADGVVIVYVATPTASHAGDIRTAADHGRAVISEKPLAATFEDARRAVESAERAGVPLLVGATHSYNAPVRILRRVVESGRLGELVSVSSVCHTDWRLRPRSVADLDAALGNGLVLRQGAHQIDVLRYVCGGLAETVTGTTFGGSGGRELGFTAQLAFAGGAHASAYYSGAGGFDSRLLTGGVGELGTVDVVSAPELAKFFPRPRAGPCPRCSARSSPPSPPAGPGPRRAESSS</sequence>
<feature type="domain" description="GFO/IDH/MocA-like oxidoreductase" evidence="3">
    <location>
        <begin position="131"/>
        <end position="230"/>
    </location>
</feature>
<dbReference type="Gene3D" id="3.30.360.10">
    <property type="entry name" value="Dihydrodipicolinate Reductase, domain 2"/>
    <property type="match status" value="1"/>
</dbReference>
<gene>
    <name evidence="4" type="ORF">VSH64_08850</name>
</gene>
<evidence type="ECO:0000313" key="5">
    <source>
        <dbReference type="Proteomes" id="UP001330812"/>
    </source>
</evidence>
<dbReference type="InterPro" id="IPR036291">
    <property type="entry name" value="NAD(P)-bd_dom_sf"/>
</dbReference>